<evidence type="ECO:0000313" key="6">
    <source>
        <dbReference type="Proteomes" id="UP001461498"/>
    </source>
</evidence>
<dbReference type="InterPro" id="IPR003140">
    <property type="entry name" value="PLipase/COase/thioEstase"/>
</dbReference>
<dbReference type="EC" id="3.1.2.22" evidence="2"/>
<sequence length="223" mass="25035">MVLKGYGHVPLEYLELPDSNTTATVIFLHGMGSSGHELKEKLIEFLGEDAYISHIRFIFPTSPTSYIGLFNKVTTIWYSVQPDKSIAYNDARCSVNYIHSIYRSEVKRGIPPKRIVLAGFSQGGCIALGFGYTRETGIRGVAVMSCAYDQKYQQVSGDELPELYQIHGSTDTVISLEAAKETFDYLTKNGVKGTFSLREGEGHELDKQKIQEIYEFFKRVLPP</sequence>
<evidence type="ECO:0000256" key="1">
    <source>
        <dbReference type="ARBA" id="ARBA00006499"/>
    </source>
</evidence>
<dbReference type="InterPro" id="IPR050565">
    <property type="entry name" value="LYPA1-2/EST-like"/>
</dbReference>
<feature type="domain" description="Phospholipase/carboxylesterase/thioesterase" evidence="4">
    <location>
        <begin position="16"/>
        <end position="219"/>
    </location>
</feature>
<keyword evidence="3" id="KW-0378">Hydrolase</keyword>
<keyword evidence="6" id="KW-1185">Reference proteome</keyword>
<proteinExistence type="inferred from homology"/>
<comment type="caution">
    <text evidence="5">The sequence shown here is derived from an EMBL/GenBank/DDBJ whole genome shotgun (WGS) entry which is preliminary data.</text>
</comment>
<reference evidence="5 6" key="1">
    <citation type="submission" date="2022-12" db="EMBL/GenBank/DDBJ databases">
        <title>Chromosome-level genome assembly of true bugs.</title>
        <authorList>
            <person name="Ma L."/>
            <person name="Li H."/>
        </authorList>
    </citation>
    <scope>NUCLEOTIDE SEQUENCE [LARGE SCALE GENOMIC DNA]</scope>
    <source>
        <strain evidence="5">Lab_2022b</strain>
    </source>
</reference>
<dbReference type="EMBL" id="JAPXFL010000004">
    <property type="protein sequence ID" value="KAK9507377.1"/>
    <property type="molecule type" value="Genomic_DNA"/>
</dbReference>
<evidence type="ECO:0000259" key="4">
    <source>
        <dbReference type="Pfam" id="PF02230"/>
    </source>
</evidence>
<dbReference type="PANTHER" id="PTHR10655">
    <property type="entry name" value="LYSOPHOSPHOLIPASE-RELATED"/>
    <property type="match status" value="1"/>
</dbReference>
<evidence type="ECO:0000256" key="3">
    <source>
        <dbReference type="ARBA" id="ARBA00022801"/>
    </source>
</evidence>
<name>A0AAW1DAA0_9HEMI</name>
<dbReference type="SUPFAM" id="SSF53474">
    <property type="entry name" value="alpha/beta-Hydrolases"/>
    <property type="match status" value="1"/>
</dbReference>
<dbReference type="PANTHER" id="PTHR10655:SF17">
    <property type="entry name" value="LYSOPHOSPHOLIPASE-LIKE PROTEIN 1"/>
    <property type="match status" value="1"/>
</dbReference>
<organism evidence="5 6">
    <name type="scientific">Rhynocoris fuscipes</name>
    <dbReference type="NCBI Taxonomy" id="488301"/>
    <lineage>
        <taxon>Eukaryota</taxon>
        <taxon>Metazoa</taxon>
        <taxon>Ecdysozoa</taxon>
        <taxon>Arthropoda</taxon>
        <taxon>Hexapoda</taxon>
        <taxon>Insecta</taxon>
        <taxon>Pterygota</taxon>
        <taxon>Neoptera</taxon>
        <taxon>Paraneoptera</taxon>
        <taxon>Hemiptera</taxon>
        <taxon>Heteroptera</taxon>
        <taxon>Panheteroptera</taxon>
        <taxon>Cimicomorpha</taxon>
        <taxon>Reduviidae</taxon>
        <taxon>Harpactorinae</taxon>
        <taxon>Harpactorini</taxon>
        <taxon>Rhynocoris</taxon>
    </lineage>
</organism>
<dbReference type="GO" id="GO:0005737">
    <property type="term" value="C:cytoplasm"/>
    <property type="evidence" value="ECO:0007669"/>
    <property type="project" value="TreeGrafter"/>
</dbReference>
<dbReference type="Pfam" id="PF02230">
    <property type="entry name" value="Abhydrolase_2"/>
    <property type="match status" value="1"/>
</dbReference>
<dbReference type="GO" id="GO:0052689">
    <property type="term" value="F:carboxylic ester hydrolase activity"/>
    <property type="evidence" value="ECO:0007669"/>
    <property type="project" value="TreeGrafter"/>
</dbReference>
<gene>
    <name evidence="5" type="ORF">O3M35_007250</name>
</gene>
<dbReference type="AlphaFoldDB" id="A0AAW1DAA0"/>
<evidence type="ECO:0000256" key="2">
    <source>
        <dbReference type="ARBA" id="ARBA00012423"/>
    </source>
</evidence>
<dbReference type="InterPro" id="IPR029058">
    <property type="entry name" value="AB_hydrolase_fold"/>
</dbReference>
<dbReference type="Proteomes" id="UP001461498">
    <property type="component" value="Unassembled WGS sequence"/>
</dbReference>
<dbReference type="Gene3D" id="3.40.50.1820">
    <property type="entry name" value="alpha/beta hydrolase"/>
    <property type="match status" value="1"/>
</dbReference>
<protein>
    <recommendedName>
        <fullName evidence="2">palmitoyl-protein hydrolase</fullName>
        <ecNumber evidence="2">3.1.2.22</ecNumber>
    </recommendedName>
</protein>
<comment type="similarity">
    <text evidence="1">Belongs to the AB hydrolase superfamily. AB hydrolase 2 family.</text>
</comment>
<dbReference type="GO" id="GO:0008474">
    <property type="term" value="F:palmitoyl-(protein) hydrolase activity"/>
    <property type="evidence" value="ECO:0007669"/>
    <property type="project" value="UniProtKB-EC"/>
</dbReference>
<evidence type="ECO:0000313" key="5">
    <source>
        <dbReference type="EMBL" id="KAK9507377.1"/>
    </source>
</evidence>
<accession>A0AAW1DAA0</accession>